<dbReference type="InterPro" id="IPR025476">
    <property type="entry name" value="Helitron_helicase-like"/>
</dbReference>
<gene>
    <name evidence="2" type="ORF">M422DRAFT_196446</name>
</gene>
<dbReference type="Pfam" id="PF14214">
    <property type="entry name" value="Helitron_like_N"/>
    <property type="match status" value="1"/>
</dbReference>
<name>A0A0C9UD48_SPHS4</name>
<protein>
    <recommendedName>
        <fullName evidence="1">Helitron helicase-like domain-containing protein</fullName>
    </recommendedName>
</protein>
<dbReference type="HOGENOM" id="CLU_924926_0_0_1"/>
<proteinExistence type="predicted"/>
<reference evidence="2 3" key="1">
    <citation type="submission" date="2014-06" db="EMBL/GenBank/DDBJ databases">
        <title>Evolutionary Origins and Diversification of the Mycorrhizal Mutualists.</title>
        <authorList>
            <consortium name="DOE Joint Genome Institute"/>
            <consortium name="Mycorrhizal Genomics Consortium"/>
            <person name="Kohler A."/>
            <person name="Kuo A."/>
            <person name="Nagy L.G."/>
            <person name="Floudas D."/>
            <person name="Copeland A."/>
            <person name="Barry K.W."/>
            <person name="Cichocki N."/>
            <person name="Veneault-Fourrey C."/>
            <person name="LaButti K."/>
            <person name="Lindquist E.A."/>
            <person name="Lipzen A."/>
            <person name="Lundell T."/>
            <person name="Morin E."/>
            <person name="Murat C."/>
            <person name="Riley R."/>
            <person name="Ohm R."/>
            <person name="Sun H."/>
            <person name="Tunlid A."/>
            <person name="Henrissat B."/>
            <person name="Grigoriev I.V."/>
            <person name="Hibbett D.S."/>
            <person name="Martin F."/>
        </authorList>
    </citation>
    <scope>NUCLEOTIDE SEQUENCE [LARGE SCALE GENOMIC DNA]</scope>
    <source>
        <strain evidence="2 3">SS14</strain>
    </source>
</reference>
<feature type="domain" description="Helitron helicase-like" evidence="1">
    <location>
        <begin position="2"/>
        <end position="213"/>
    </location>
</feature>
<evidence type="ECO:0000259" key="1">
    <source>
        <dbReference type="Pfam" id="PF14214"/>
    </source>
</evidence>
<dbReference type="Proteomes" id="UP000054279">
    <property type="component" value="Unassembled WGS sequence"/>
</dbReference>
<dbReference type="OrthoDB" id="3254930at2759"/>
<organism evidence="2 3">
    <name type="scientific">Sphaerobolus stellatus (strain SS14)</name>
    <dbReference type="NCBI Taxonomy" id="990650"/>
    <lineage>
        <taxon>Eukaryota</taxon>
        <taxon>Fungi</taxon>
        <taxon>Dikarya</taxon>
        <taxon>Basidiomycota</taxon>
        <taxon>Agaricomycotina</taxon>
        <taxon>Agaricomycetes</taxon>
        <taxon>Phallomycetidae</taxon>
        <taxon>Geastrales</taxon>
        <taxon>Sphaerobolaceae</taxon>
        <taxon>Sphaerobolus</taxon>
    </lineage>
</organism>
<accession>A0A0C9UD48</accession>
<evidence type="ECO:0000313" key="3">
    <source>
        <dbReference type="Proteomes" id="UP000054279"/>
    </source>
</evidence>
<dbReference type="AlphaFoldDB" id="A0A0C9UD48"/>
<keyword evidence="3" id="KW-1185">Reference proteome</keyword>
<dbReference type="EMBL" id="KN837845">
    <property type="protein sequence ID" value="KIJ22995.1"/>
    <property type="molecule type" value="Genomic_DNA"/>
</dbReference>
<evidence type="ECO:0000313" key="2">
    <source>
        <dbReference type="EMBL" id="KIJ22995.1"/>
    </source>
</evidence>
<sequence>MLYHDKRFQIDPDFPLVAFNHCQIKAASLGSFLLTKKCEFDVIAERILSLNLDVLDKIIEKLKFGDKITNPSNEEHKCLDVINDLDHVGSSVEASATTRKFMRKELWSLLAFKGALTWYITFSPADIKHRLALYLANHDLRLTPVINLPENIWKRIADNPAACACFFHYIVEAFLTHIVGHQSTHKGLFGKPSVFYAPVEQQGQLTIHLHMLLWIENSLSPQEIRDKCESGDSLFRKAIIDYMEDLCNGSFITGDMDTVKDRVKRWQTKSEYKDPTTLRPISPPPLCEHMHDSGCPKCIDT</sequence>